<comment type="caution">
    <text evidence="3">The sequence shown here is derived from an EMBL/GenBank/DDBJ whole genome shotgun (WGS) entry which is preliminary data.</text>
</comment>
<dbReference type="Pfam" id="PF05406">
    <property type="entry name" value="WGR"/>
    <property type="match status" value="1"/>
</dbReference>
<proteinExistence type="predicted"/>
<dbReference type="SUPFAM" id="SSF142921">
    <property type="entry name" value="WGR domain-like"/>
    <property type="match status" value="1"/>
</dbReference>
<evidence type="ECO:0000256" key="1">
    <source>
        <dbReference type="SAM" id="MobiDB-lite"/>
    </source>
</evidence>
<dbReference type="Pfam" id="PF25148">
    <property type="entry name" value="DUF7824"/>
    <property type="match status" value="1"/>
</dbReference>
<feature type="compositionally biased region" description="Polar residues" evidence="1">
    <location>
        <begin position="76"/>
        <end position="88"/>
    </location>
</feature>
<keyword evidence="4" id="KW-1185">Reference proteome</keyword>
<dbReference type="Pfam" id="PF20103">
    <property type="entry name" value="DUF6493"/>
    <property type="match status" value="1"/>
</dbReference>
<dbReference type="InterPro" id="IPR049809">
    <property type="entry name" value="YehF/YfeS-like_WGR"/>
</dbReference>
<dbReference type="EMBL" id="JAERTY010000001">
    <property type="protein sequence ID" value="MBL1407702.1"/>
    <property type="molecule type" value="Genomic_DNA"/>
</dbReference>
<feature type="region of interest" description="Disordered" evidence="1">
    <location>
        <begin position="65"/>
        <end position="88"/>
    </location>
</feature>
<dbReference type="InterPro" id="IPR045472">
    <property type="entry name" value="DUF6493"/>
</dbReference>
<accession>A0ABS1QZ38</accession>
<feature type="domain" description="WGR" evidence="2">
    <location>
        <begin position="1"/>
        <end position="79"/>
    </location>
</feature>
<dbReference type="CDD" id="cd07996">
    <property type="entry name" value="WGR_MMR_like"/>
    <property type="match status" value="1"/>
</dbReference>
<dbReference type="InterPro" id="IPR056726">
    <property type="entry name" value="DUF7824"/>
</dbReference>
<dbReference type="RefSeq" id="WP_202101487.1">
    <property type="nucleotide sequence ID" value="NZ_JAERTY010000001.1"/>
</dbReference>
<dbReference type="InterPro" id="IPR008893">
    <property type="entry name" value="WGR_domain"/>
</dbReference>
<evidence type="ECO:0000313" key="4">
    <source>
        <dbReference type="Proteomes" id="UP000625283"/>
    </source>
</evidence>
<dbReference type="InterPro" id="IPR056727">
    <property type="entry name" value="DUF7825"/>
</dbReference>
<dbReference type="InterPro" id="IPR036930">
    <property type="entry name" value="WGR_dom_sf"/>
</dbReference>
<dbReference type="PANTHER" id="PTHR30634">
    <property type="entry name" value="OUTER MEMBRANE LOLAB LIPOPROTEIN INSERTION APPARATUS"/>
    <property type="match status" value="1"/>
</dbReference>
<protein>
    <submittedName>
        <fullName evidence="3">WGR domain-containing protein</fullName>
    </submittedName>
</protein>
<organism evidence="3 4">
    <name type="scientific">Sphingobacterium faecale</name>
    <dbReference type="NCBI Taxonomy" id="2803775"/>
    <lineage>
        <taxon>Bacteria</taxon>
        <taxon>Pseudomonadati</taxon>
        <taxon>Bacteroidota</taxon>
        <taxon>Sphingobacteriia</taxon>
        <taxon>Sphingobacteriales</taxon>
        <taxon>Sphingobacteriaceae</taxon>
        <taxon>Sphingobacterium</taxon>
    </lineage>
</organism>
<dbReference type="SMART" id="SM00773">
    <property type="entry name" value="WGR"/>
    <property type="match status" value="1"/>
</dbReference>
<dbReference type="PANTHER" id="PTHR30634:SF13">
    <property type="entry name" value="PROTEIN YEHF"/>
    <property type="match status" value="1"/>
</dbReference>
<name>A0ABS1QZ38_9SPHI</name>
<evidence type="ECO:0000259" key="2">
    <source>
        <dbReference type="PROSITE" id="PS51977"/>
    </source>
</evidence>
<evidence type="ECO:0000313" key="3">
    <source>
        <dbReference type="EMBL" id="MBL1407702.1"/>
    </source>
</evidence>
<dbReference type="Proteomes" id="UP000625283">
    <property type="component" value="Unassembled WGS sequence"/>
</dbReference>
<dbReference type="InterPro" id="IPR050458">
    <property type="entry name" value="LolB"/>
</dbReference>
<reference evidence="3 4" key="1">
    <citation type="submission" date="2021-01" db="EMBL/GenBank/DDBJ databases">
        <title>C459-1 draft genome sequence.</title>
        <authorList>
            <person name="Zhang X.-F."/>
        </authorList>
    </citation>
    <scope>NUCLEOTIDE SEQUENCE [LARGE SCALE GENOMIC DNA]</scope>
    <source>
        <strain evidence="4">C459-1</strain>
    </source>
</reference>
<sequence>MLKHLKYIDGTSDKFWEIRTEGTTHTVTYGRNGTSGQSKSKTFDSEEACLKDAEKLIAEKTKKGYSEDGSVDVPSTGKSTSARKLTASNQRKEEAVAAMKTLISEGKVSDIIPYLEEYATGNLEVLKKEIRAAKRYWVDYVDLSKDPVYRKKAQYDWGTRGNKEQQRIVKLLALATFSGSDAGSWDIFYELMEQVESPDVEQILVYAKPDWLGDYLLQLARRNEWQRLTYSKLRRLEDLGHIQFEPELYAGSVSSINYKESGKHFKVLTEDELTIQRDIPLVFEYETNIQNIYQDYSYQSSVNELTWDKVFSTLLENGKIDRDLIVTGALEAQTKNWNINLKSYFRKLIERLQLPEDVVLSHQQKFFPLLHAEHSAVVNFTVDYLKPFLAHPDFQLTEFLDWSEGIFMRSDVKASLKTLLIQFDKLLKQYPELKARLALLAADLFMIPDLALQERAAKFILKHQQESSEELASKLQIYRPQMMGAVATDMQALFQDEAYSEEEILSVLNGESREAYAFDPVEVSYLSETIDYPQTWNDIFFKVGEVIGGTDPIAIEILMNAWVQSAPIFPADYRKQLEPYIKQLSGIYRESACFDHFSSVFLNMYYRPKTVHQNKDRNTNYSKWMSLMGNQMQQLQQHLIDGITLPLLSLPSHKPFWIAPAVLTQRILDYQQAGVKIDFVDLAIALSRTVREDLDEAIPLVSQVNDPQMREVLNYAFGVDTAIKTQQRSWLKNLLSSKDSAELLWLGVWATVARSHYPDEYFEEFDQEPLTDIPFAARPFRPALTIEPTYYNGYNYVTRKSEQVYNGDELNYPLPAFKQGVDTFLYHKDIYSRGKSSIAAYYLHRMDIPYLHSLMPQNTESLSMFLTLGFNSKSDIGGKAPASYLNQMLHGFFRMDGQSNLYLATSTFNKEKEVRAMSVEVLIAAIEENRLQPDVLGQCLGVLLSHGYGPIGRFVEVLEQCRDISSRHNNALLQVLDVALQHYSPADKMPTNFKKIIAYYYDLQTKEQHSLTAEQSQVFERLEAYKSLQPVLKKIRK</sequence>
<dbReference type="PROSITE" id="PS51977">
    <property type="entry name" value="WGR"/>
    <property type="match status" value="1"/>
</dbReference>
<gene>
    <name evidence="3" type="ORF">JKG61_02935</name>
</gene>
<dbReference type="Pfam" id="PF25149">
    <property type="entry name" value="DUF7825"/>
    <property type="match status" value="1"/>
</dbReference>
<dbReference type="Gene3D" id="2.20.140.10">
    <property type="entry name" value="WGR domain"/>
    <property type="match status" value="1"/>
</dbReference>